<dbReference type="EMBL" id="CP035704">
    <property type="protein sequence ID" value="QBB69868.1"/>
    <property type="molecule type" value="Genomic_DNA"/>
</dbReference>
<evidence type="ECO:0000313" key="9">
    <source>
        <dbReference type="Proteomes" id="UP000291562"/>
    </source>
</evidence>
<keyword evidence="9" id="KW-1185">Reference proteome</keyword>
<proteinExistence type="inferred from homology"/>
<keyword evidence="4 6" id="KW-0472">Membrane</keyword>
<feature type="domain" description="Major facilitator superfamily (MFS) profile" evidence="7">
    <location>
        <begin position="17"/>
        <end position="417"/>
    </location>
</feature>
<comment type="similarity">
    <text evidence="5">Belongs to the major facilitator superfamily. Phthalate permease family.</text>
</comment>
<name>A0A411HH70_9GAMM</name>
<dbReference type="InterPro" id="IPR020846">
    <property type="entry name" value="MFS_dom"/>
</dbReference>
<dbReference type="InterPro" id="IPR036259">
    <property type="entry name" value="MFS_trans_sf"/>
</dbReference>
<sequence length="429" mass="47080">MTQLKPVRAFGSYRWLVVVLLFLAMIINYVDRQTLGILKSTISADLHWSNSDYANVHLLFQGAYAVCYLLWGRLVDRIGARWGFALAFGIWSVAQFATSAARGIGHFMVARFALGIGESGAFPGSIKAVSEWFPQKERALANGLFNAGTNIGAIVTPLIIPAVVLSYGWQMAFVVTGLAGLIWLPIWLLLYRHPQDVKGISQAELDWIQQDPVTPITRIGWRKLLRLRQTWTYATAKFMTDPIFGMYLVWLPDFLGKRFHLDLKNFGPPLIVIYLLSDFGSVLGGWLSSHLLKRGWSVNRARKTTLLICALCATPVMFAAYAENVWVAVAIIGLAAAAHQGFSANLYALPSDLLPRGGVGSVVGIGGMLGACGGMLMSKYTGWTLDADRGYAPIFLIASCAYLCALLVIHLFSPRMEPAELIDDSTAIS</sequence>
<feature type="transmembrane region" description="Helical" evidence="6">
    <location>
        <begin position="171"/>
        <end position="191"/>
    </location>
</feature>
<dbReference type="PANTHER" id="PTHR11662">
    <property type="entry name" value="SOLUTE CARRIER FAMILY 17"/>
    <property type="match status" value="1"/>
</dbReference>
<dbReference type="InterPro" id="IPR011701">
    <property type="entry name" value="MFS"/>
</dbReference>
<dbReference type="PANTHER" id="PTHR11662:SF285">
    <property type="entry name" value="HEXURONATE TRANSPORTER"/>
    <property type="match status" value="1"/>
</dbReference>
<dbReference type="GO" id="GO:0015134">
    <property type="term" value="F:hexuronate transmembrane transporter activity"/>
    <property type="evidence" value="ECO:0007669"/>
    <property type="project" value="TreeGrafter"/>
</dbReference>
<evidence type="ECO:0000313" key="8">
    <source>
        <dbReference type="EMBL" id="QBB69868.1"/>
    </source>
</evidence>
<feature type="transmembrane region" description="Helical" evidence="6">
    <location>
        <begin position="78"/>
        <end position="97"/>
    </location>
</feature>
<feature type="transmembrane region" description="Helical" evidence="6">
    <location>
        <begin position="327"/>
        <end position="347"/>
    </location>
</feature>
<dbReference type="RefSeq" id="WP_129832128.1">
    <property type="nucleotide sequence ID" value="NZ_CP035704.1"/>
</dbReference>
<keyword evidence="2 6" id="KW-0812">Transmembrane</keyword>
<dbReference type="Proteomes" id="UP000291562">
    <property type="component" value="Chromosome"/>
</dbReference>
<evidence type="ECO:0000256" key="1">
    <source>
        <dbReference type="ARBA" id="ARBA00004141"/>
    </source>
</evidence>
<dbReference type="Gene3D" id="1.20.1250.20">
    <property type="entry name" value="MFS general substrate transporter like domains"/>
    <property type="match status" value="2"/>
</dbReference>
<feature type="transmembrane region" description="Helical" evidence="6">
    <location>
        <begin position="359"/>
        <end position="378"/>
    </location>
</feature>
<dbReference type="InterPro" id="IPR000849">
    <property type="entry name" value="Sugar_P_transporter"/>
</dbReference>
<feature type="transmembrane region" description="Helical" evidence="6">
    <location>
        <begin position="304"/>
        <end position="321"/>
    </location>
</feature>
<dbReference type="GO" id="GO:0016020">
    <property type="term" value="C:membrane"/>
    <property type="evidence" value="ECO:0007669"/>
    <property type="project" value="UniProtKB-SubCell"/>
</dbReference>
<evidence type="ECO:0000259" key="7">
    <source>
        <dbReference type="PROSITE" id="PS50850"/>
    </source>
</evidence>
<evidence type="ECO:0000256" key="2">
    <source>
        <dbReference type="ARBA" id="ARBA00022692"/>
    </source>
</evidence>
<keyword evidence="3 6" id="KW-1133">Transmembrane helix</keyword>
<feature type="transmembrane region" description="Helical" evidence="6">
    <location>
        <begin position="231"/>
        <end position="251"/>
    </location>
</feature>
<feature type="transmembrane region" description="Helical" evidence="6">
    <location>
        <begin position="271"/>
        <end position="292"/>
    </location>
</feature>
<evidence type="ECO:0000256" key="4">
    <source>
        <dbReference type="ARBA" id="ARBA00023136"/>
    </source>
</evidence>
<dbReference type="OrthoDB" id="9781156at2"/>
<feature type="transmembrane region" description="Helical" evidence="6">
    <location>
        <begin position="53"/>
        <end position="71"/>
    </location>
</feature>
<reference evidence="8 9" key="1">
    <citation type="submission" date="2019-01" db="EMBL/GenBank/DDBJ databases">
        <title>Pseudolysobacter antarctica gen. nov., sp. nov., isolated from Fildes Peninsula, Antarctica.</title>
        <authorList>
            <person name="Wei Z."/>
            <person name="Peng F."/>
        </authorList>
    </citation>
    <scope>NUCLEOTIDE SEQUENCE [LARGE SCALE GENOMIC DNA]</scope>
    <source>
        <strain evidence="8 9">AQ6-296</strain>
    </source>
</reference>
<protein>
    <submittedName>
        <fullName evidence="8">MFS transporter</fullName>
    </submittedName>
</protein>
<feature type="transmembrane region" description="Helical" evidence="6">
    <location>
        <begin position="12"/>
        <end position="30"/>
    </location>
</feature>
<dbReference type="AlphaFoldDB" id="A0A411HH70"/>
<dbReference type="PROSITE" id="PS50850">
    <property type="entry name" value="MFS"/>
    <property type="match status" value="1"/>
</dbReference>
<evidence type="ECO:0000256" key="6">
    <source>
        <dbReference type="SAM" id="Phobius"/>
    </source>
</evidence>
<evidence type="ECO:0000256" key="5">
    <source>
        <dbReference type="ARBA" id="ARBA00038514"/>
    </source>
</evidence>
<gene>
    <name evidence="8" type="ORF">ELE36_05510</name>
</gene>
<accession>A0A411HH70</accession>
<dbReference type="KEGG" id="xbc:ELE36_05510"/>
<dbReference type="PIRSF" id="PIRSF002808">
    <property type="entry name" value="Hexose_phosphate_transp"/>
    <property type="match status" value="1"/>
</dbReference>
<feature type="transmembrane region" description="Helical" evidence="6">
    <location>
        <begin position="103"/>
        <end position="122"/>
    </location>
</feature>
<dbReference type="SUPFAM" id="SSF103473">
    <property type="entry name" value="MFS general substrate transporter"/>
    <property type="match status" value="1"/>
</dbReference>
<comment type="subcellular location">
    <subcellularLocation>
        <location evidence="1">Membrane</location>
        <topology evidence="1">Multi-pass membrane protein</topology>
    </subcellularLocation>
</comment>
<evidence type="ECO:0000256" key="3">
    <source>
        <dbReference type="ARBA" id="ARBA00022989"/>
    </source>
</evidence>
<dbReference type="InterPro" id="IPR050382">
    <property type="entry name" value="MFS_Na/Anion_cotransporter"/>
</dbReference>
<dbReference type="Pfam" id="PF07690">
    <property type="entry name" value="MFS_1"/>
    <property type="match status" value="1"/>
</dbReference>
<dbReference type="CDD" id="cd17319">
    <property type="entry name" value="MFS_ExuT_GudP_like"/>
    <property type="match status" value="1"/>
</dbReference>
<feature type="transmembrane region" description="Helical" evidence="6">
    <location>
        <begin position="390"/>
        <end position="412"/>
    </location>
</feature>
<feature type="transmembrane region" description="Helical" evidence="6">
    <location>
        <begin position="143"/>
        <end position="165"/>
    </location>
</feature>
<organism evidence="8 9">
    <name type="scientific">Pseudolysobacter antarcticus</name>
    <dbReference type="NCBI Taxonomy" id="2511995"/>
    <lineage>
        <taxon>Bacteria</taxon>
        <taxon>Pseudomonadati</taxon>
        <taxon>Pseudomonadota</taxon>
        <taxon>Gammaproteobacteria</taxon>
        <taxon>Lysobacterales</taxon>
        <taxon>Rhodanobacteraceae</taxon>
        <taxon>Pseudolysobacter</taxon>
    </lineage>
</organism>